<protein>
    <submittedName>
        <fullName evidence="5">AMP-binding protein</fullName>
    </submittedName>
</protein>
<evidence type="ECO:0000313" key="6">
    <source>
        <dbReference type="Proteomes" id="UP001592528"/>
    </source>
</evidence>
<dbReference type="SUPFAM" id="SSF47336">
    <property type="entry name" value="ACP-like"/>
    <property type="match status" value="1"/>
</dbReference>
<organism evidence="5 6">
    <name type="scientific">Streptacidiphilus cavernicola</name>
    <dbReference type="NCBI Taxonomy" id="3342716"/>
    <lineage>
        <taxon>Bacteria</taxon>
        <taxon>Bacillati</taxon>
        <taxon>Actinomycetota</taxon>
        <taxon>Actinomycetes</taxon>
        <taxon>Kitasatosporales</taxon>
        <taxon>Streptomycetaceae</taxon>
        <taxon>Streptacidiphilus</taxon>
    </lineage>
</organism>
<dbReference type="Proteomes" id="UP001592528">
    <property type="component" value="Unassembled WGS sequence"/>
</dbReference>
<reference evidence="5 6" key="1">
    <citation type="submission" date="2024-09" db="EMBL/GenBank/DDBJ databases">
        <authorList>
            <person name="Lee S.D."/>
        </authorList>
    </citation>
    <scope>NUCLEOTIDE SEQUENCE [LARGE SCALE GENOMIC DNA]</scope>
    <source>
        <strain evidence="5 6">N1-5</strain>
    </source>
</reference>
<evidence type="ECO:0000259" key="4">
    <source>
        <dbReference type="PROSITE" id="PS50075"/>
    </source>
</evidence>
<dbReference type="Gene3D" id="3.40.50.12780">
    <property type="entry name" value="N-terminal domain of ligase-like"/>
    <property type="match status" value="1"/>
</dbReference>
<dbReference type="PANTHER" id="PTHR43201">
    <property type="entry name" value="ACYL-COA SYNTHETASE"/>
    <property type="match status" value="1"/>
</dbReference>
<evidence type="ECO:0000256" key="1">
    <source>
        <dbReference type="ARBA" id="ARBA00022450"/>
    </source>
</evidence>
<feature type="compositionally biased region" description="Basic and acidic residues" evidence="3">
    <location>
        <begin position="333"/>
        <end position="344"/>
    </location>
</feature>
<evidence type="ECO:0000256" key="2">
    <source>
        <dbReference type="ARBA" id="ARBA00022553"/>
    </source>
</evidence>
<keyword evidence="6" id="KW-1185">Reference proteome</keyword>
<dbReference type="InterPro" id="IPR036736">
    <property type="entry name" value="ACP-like_sf"/>
</dbReference>
<dbReference type="InterPro" id="IPR000873">
    <property type="entry name" value="AMP-dep_synth/lig_dom"/>
</dbReference>
<dbReference type="Gene3D" id="1.10.1200.10">
    <property type="entry name" value="ACP-like"/>
    <property type="match status" value="1"/>
</dbReference>
<dbReference type="InterPro" id="IPR025110">
    <property type="entry name" value="AMP-bd_C"/>
</dbReference>
<dbReference type="SUPFAM" id="SSF56801">
    <property type="entry name" value="Acetyl-CoA synthetase-like"/>
    <property type="match status" value="1"/>
</dbReference>
<dbReference type="EMBL" id="JBHEZZ010000004">
    <property type="protein sequence ID" value="MFC1401488.1"/>
    <property type="molecule type" value="Genomic_DNA"/>
</dbReference>
<dbReference type="PROSITE" id="PS00012">
    <property type="entry name" value="PHOSPHOPANTETHEINE"/>
    <property type="match status" value="1"/>
</dbReference>
<dbReference type="InterPro" id="IPR042099">
    <property type="entry name" value="ANL_N_sf"/>
</dbReference>
<dbReference type="PROSITE" id="PS50075">
    <property type="entry name" value="CARRIER"/>
    <property type="match status" value="1"/>
</dbReference>
<dbReference type="CDD" id="cd04433">
    <property type="entry name" value="AFD_class_I"/>
    <property type="match status" value="1"/>
</dbReference>
<feature type="domain" description="Carrier" evidence="4">
    <location>
        <begin position="530"/>
        <end position="605"/>
    </location>
</feature>
<accession>A0ABV6UJ44</accession>
<feature type="compositionally biased region" description="Polar residues" evidence="3">
    <location>
        <begin position="1"/>
        <end position="21"/>
    </location>
</feature>
<dbReference type="PROSITE" id="PS00455">
    <property type="entry name" value="AMP_BINDING"/>
    <property type="match status" value="1"/>
</dbReference>
<dbReference type="InterPro" id="IPR020845">
    <property type="entry name" value="AMP-binding_CS"/>
</dbReference>
<dbReference type="Pfam" id="PF13193">
    <property type="entry name" value="AMP-binding_C"/>
    <property type="match status" value="1"/>
</dbReference>
<dbReference type="InterPro" id="IPR006162">
    <property type="entry name" value="Ppantetheine_attach_site"/>
</dbReference>
<dbReference type="PANTHER" id="PTHR43201:SF32">
    <property type="entry name" value="2-SUCCINYLBENZOATE--COA LIGASE, CHLOROPLASTIC_PEROXISOMAL"/>
    <property type="match status" value="1"/>
</dbReference>
<evidence type="ECO:0000313" key="5">
    <source>
        <dbReference type="EMBL" id="MFC1401488.1"/>
    </source>
</evidence>
<dbReference type="InterPro" id="IPR009081">
    <property type="entry name" value="PP-bd_ACP"/>
</dbReference>
<dbReference type="RefSeq" id="WP_051726041.1">
    <property type="nucleotide sequence ID" value="NZ_JBHEZZ010000004.1"/>
</dbReference>
<feature type="region of interest" description="Disordered" evidence="3">
    <location>
        <begin position="1"/>
        <end position="30"/>
    </location>
</feature>
<dbReference type="Pfam" id="PF00550">
    <property type="entry name" value="PP-binding"/>
    <property type="match status" value="1"/>
</dbReference>
<gene>
    <name evidence="5" type="ORF">ACEZDJ_09325</name>
</gene>
<dbReference type="InterPro" id="IPR045851">
    <property type="entry name" value="AMP-bd_C_sf"/>
</dbReference>
<feature type="region of interest" description="Disordered" evidence="3">
    <location>
        <begin position="333"/>
        <end position="386"/>
    </location>
</feature>
<proteinExistence type="predicted"/>
<name>A0ABV6UJ44_9ACTN</name>
<dbReference type="Pfam" id="PF00501">
    <property type="entry name" value="AMP-binding"/>
    <property type="match status" value="1"/>
</dbReference>
<evidence type="ECO:0000256" key="3">
    <source>
        <dbReference type="SAM" id="MobiDB-lite"/>
    </source>
</evidence>
<keyword evidence="2" id="KW-0597">Phosphoprotein</keyword>
<sequence>MTPSNRTPSNRTPSNRPTPNIETPHPETPYRCPLDWTVPAQLRQRAAERPEAVAHQVVDGAALTLAAWEESSNAVARGLVDRGVVPGDRVLLPCSTADWIDYAVAWVAVLKTGAVAVPVSQAAGAEQTATVLRASGAVGAVGPVPSGLRCGWVAGVAELAEGRSTATFGIPTTRDGVAVTPVSDAEIIYTSGTTGVPKGVVATHANILYPLMHSLSRQASTALHSLPPGTTVGQGLLVQPLGPSPHGVLTLPRFSPQALLRAVEQYRPSHVVMVPAMAIALVNAAARSSYELGSVRQVRTTSAPIHPATLAQLAELFPAARIRNVYSTTESWPRRMGTDYDPARPKSLGRPSAGSQLRIVGADGRVAPPGVAGDVQLRSEAPQRRYDGESSASQVFLADGWTRTGDIGALDADGYFYLVDRNPDLINTGGLNVSSLDVEASIMDYPGVIEAAVVGVPHPVLTECVMAVVRAAPGLSTEALSAYVRERQGMAAPHRIVVMDDLPRNMLGKIDKRQLRTLLTEGSGEQTHVPPATRTEEAVAEIWAVALDVDRVSATDDFLRAGGSSLTAMEVIAQVSEQLGKELRLRDLLDTTSLRAFAARVDRAPAAAGELL</sequence>
<dbReference type="Gene3D" id="3.30.300.30">
    <property type="match status" value="1"/>
</dbReference>
<comment type="caution">
    <text evidence="5">The sequence shown here is derived from an EMBL/GenBank/DDBJ whole genome shotgun (WGS) entry which is preliminary data.</text>
</comment>
<keyword evidence="1" id="KW-0596">Phosphopantetheine</keyword>